<feature type="transmembrane region" description="Helical" evidence="2">
    <location>
        <begin position="106"/>
        <end position="126"/>
    </location>
</feature>
<feature type="transmembrane region" description="Helical" evidence="2">
    <location>
        <begin position="575"/>
        <end position="600"/>
    </location>
</feature>
<dbReference type="STRING" id="1437609.BCAL_1640"/>
<feature type="transmembrane region" description="Helical" evidence="2">
    <location>
        <begin position="612"/>
        <end position="634"/>
    </location>
</feature>
<feature type="transmembrane region" description="Helical" evidence="2">
    <location>
        <begin position="250"/>
        <end position="271"/>
    </location>
</feature>
<feature type="region of interest" description="Disordered" evidence="1">
    <location>
        <begin position="674"/>
        <end position="699"/>
    </location>
</feature>
<evidence type="ECO:0000256" key="2">
    <source>
        <dbReference type="SAM" id="Phobius"/>
    </source>
</evidence>
<keyword evidence="2" id="KW-0472">Membrane</keyword>
<dbReference type="AlphaFoldDB" id="A0A087A4X6"/>
<name>A0A087A4X6_9BIFI</name>
<evidence type="ECO:0000313" key="3">
    <source>
        <dbReference type="EMBL" id="KFI53826.1"/>
    </source>
</evidence>
<evidence type="ECO:0000256" key="1">
    <source>
        <dbReference type="SAM" id="MobiDB-lite"/>
    </source>
</evidence>
<protein>
    <submittedName>
        <fullName evidence="3">Uncharacterized protein</fullName>
    </submittedName>
</protein>
<feature type="transmembrane region" description="Helical" evidence="2">
    <location>
        <begin position="220"/>
        <end position="244"/>
    </location>
</feature>
<evidence type="ECO:0000313" key="4">
    <source>
        <dbReference type="Proteomes" id="UP000029072"/>
    </source>
</evidence>
<gene>
    <name evidence="3" type="ORF">BCAL_1640</name>
</gene>
<dbReference type="EMBL" id="JGYS01000013">
    <property type="protein sequence ID" value="KFI53826.1"/>
    <property type="molecule type" value="Genomic_DNA"/>
</dbReference>
<feature type="transmembrane region" description="Helical" evidence="2">
    <location>
        <begin position="178"/>
        <end position="199"/>
    </location>
</feature>
<comment type="caution">
    <text evidence="3">The sequence shown here is derived from an EMBL/GenBank/DDBJ whole genome shotgun (WGS) entry which is preliminary data.</text>
</comment>
<proteinExistence type="predicted"/>
<reference evidence="3 4" key="1">
    <citation type="submission" date="2014-03" db="EMBL/GenBank/DDBJ databases">
        <title>Genomics of Bifidobacteria.</title>
        <authorList>
            <person name="Ventura M."/>
            <person name="Milani C."/>
            <person name="Lugli G.A."/>
        </authorList>
    </citation>
    <scope>NUCLEOTIDE SEQUENCE [LARGE SCALE GENOMIC DNA]</scope>
    <source>
        <strain evidence="3 4">DSM 23973</strain>
    </source>
</reference>
<feature type="transmembrane region" description="Helical" evidence="2">
    <location>
        <begin position="278"/>
        <end position="299"/>
    </location>
</feature>
<dbReference type="Proteomes" id="UP000029072">
    <property type="component" value="Unassembled WGS sequence"/>
</dbReference>
<feature type="transmembrane region" description="Helical" evidence="2">
    <location>
        <begin position="12"/>
        <end position="31"/>
    </location>
</feature>
<feature type="compositionally biased region" description="Basic residues" evidence="1">
    <location>
        <begin position="683"/>
        <end position="699"/>
    </location>
</feature>
<keyword evidence="2" id="KW-1133">Transmembrane helix</keyword>
<sequence>MRLDDISRLRATLLKWAWWLLQAVVCTWLSWKAVLVRWDFGQHLPLDGYRSTRGLFDDWLLIQYAQLDRHFHPVSAWDKAFALAKTMSFPYFLNAAREQGIPYRTAFTALYVIGAFLATFGLWRLWRRLTAIPSRKADERGVRGWRPPVWFWHLAFVFLLFSPTGVEDVSGIRIYRESLLPPIVMLLAGLTMAFVAGFLPRARAPYDRRWWVLSWRLCQWMGRWGLQIVLALALGGVWAFFWFIKESSVWLAPMAGAALLASAIGILCTAFHRDGRHIVVRLVAMVAAVAIAVTPLYVFDQGDKAYRQVNMDNYGVSIASSRTEGEIAGFFQRLYNIRSKDRTIKQWAPWSVIERVYQISPTLQSEPALMWYMGAEGFLGSGSWDGTATKDMGVWSVHWDIASLRLFRNQKETQKFFHKVNQEIDAAHLPQQTEGFTPSASLGPLTWDQIWSLNPSFQTSANSVLYWYGYNINDPVKYVCSTNPGDDASVTRHKLAKRCETVAKTIGEKVPTSTKDPMVKAQRPYVARARGIIHDYQRYAPVLVNAGIVALGLALLLALAWPLRRTSRDWNRRGMALWGLFLSFGTCACALILATAWITYPTSDELMHLHSKLYTVGITPLVQILEVAACLFLLQSIAQTTKLIWRGYTARLTVRLAESPIWCQPVTIDWPVPPAQPRERAGHPKPRKVRKGRRHHPKR</sequence>
<feature type="transmembrane region" description="Helical" evidence="2">
    <location>
        <begin position="147"/>
        <end position="166"/>
    </location>
</feature>
<dbReference type="eggNOG" id="ENOG50323S0">
    <property type="taxonomic scope" value="Bacteria"/>
</dbReference>
<feature type="transmembrane region" description="Helical" evidence="2">
    <location>
        <begin position="542"/>
        <end position="563"/>
    </location>
</feature>
<accession>A0A087A4X6</accession>
<organism evidence="3 4">
    <name type="scientific">Bifidobacterium callitrichos DSM 23973</name>
    <dbReference type="NCBI Taxonomy" id="1437609"/>
    <lineage>
        <taxon>Bacteria</taxon>
        <taxon>Bacillati</taxon>
        <taxon>Actinomycetota</taxon>
        <taxon>Actinomycetes</taxon>
        <taxon>Bifidobacteriales</taxon>
        <taxon>Bifidobacteriaceae</taxon>
        <taxon>Bifidobacterium</taxon>
    </lineage>
</organism>
<keyword evidence="2" id="KW-0812">Transmembrane</keyword>